<sequence>MAHKDVGWCASQKVEVWVGKRKYDGTMAQRCKSCTTGSVGKRACGLRVGGTAHESAGWKVKVRQHNSDRKTEHNGAMATVQVSMMGSGGVSEKEEGQKMGGWRVNKMCGHTPKIGSESLSDKQEGTVELAIDQCRCAKGTPLTQVDAGRLEERAGGLLTILEKMSNTLCKGYFPNAWSADNLRGGRG</sequence>
<dbReference type="EMBL" id="MU274081">
    <property type="protein sequence ID" value="KAI0026950.1"/>
    <property type="molecule type" value="Genomic_DNA"/>
</dbReference>
<evidence type="ECO:0000313" key="1">
    <source>
        <dbReference type="EMBL" id="KAI0026950.1"/>
    </source>
</evidence>
<proteinExistence type="predicted"/>
<accession>A0ACB8Q658</accession>
<protein>
    <submittedName>
        <fullName evidence="1">Uncharacterized protein</fullName>
    </submittedName>
</protein>
<comment type="caution">
    <text evidence="1">The sequence shown here is derived from an EMBL/GenBank/DDBJ whole genome shotgun (WGS) entry which is preliminary data.</text>
</comment>
<gene>
    <name evidence="1" type="ORF">K488DRAFT_74943</name>
</gene>
<name>A0ACB8Q658_9AGAM</name>
<organism evidence="1 2">
    <name type="scientific">Vararia minispora EC-137</name>
    <dbReference type="NCBI Taxonomy" id="1314806"/>
    <lineage>
        <taxon>Eukaryota</taxon>
        <taxon>Fungi</taxon>
        <taxon>Dikarya</taxon>
        <taxon>Basidiomycota</taxon>
        <taxon>Agaricomycotina</taxon>
        <taxon>Agaricomycetes</taxon>
        <taxon>Russulales</taxon>
        <taxon>Lachnocladiaceae</taxon>
        <taxon>Vararia</taxon>
    </lineage>
</organism>
<evidence type="ECO:0000313" key="2">
    <source>
        <dbReference type="Proteomes" id="UP000814128"/>
    </source>
</evidence>
<dbReference type="Proteomes" id="UP000814128">
    <property type="component" value="Unassembled WGS sequence"/>
</dbReference>
<reference evidence="1" key="2">
    <citation type="journal article" date="2022" name="New Phytol.">
        <title>Evolutionary transition to the ectomycorrhizal habit in the genomes of a hyperdiverse lineage of mushroom-forming fungi.</title>
        <authorList>
            <person name="Looney B."/>
            <person name="Miyauchi S."/>
            <person name="Morin E."/>
            <person name="Drula E."/>
            <person name="Courty P.E."/>
            <person name="Kohler A."/>
            <person name="Kuo A."/>
            <person name="LaButti K."/>
            <person name="Pangilinan J."/>
            <person name="Lipzen A."/>
            <person name="Riley R."/>
            <person name="Andreopoulos W."/>
            <person name="He G."/>
            <person name="Johnson J."/>
            <person name="Nolan M."/>
            <person name="Tritt A."/>
            <person name="Barry K.W."/>
            <person name="Grigoriev I.V."/>
            <person name="Nagy L.G."/>
            <person name="Hibbett D."/>
            <person name="Henrissat B."/>
            <person name="Matheny P.B."/>
            <person name="Labbe J."/>
            <person name="Martin F.M."/>
        </authorList>
    </citation>
    <scope>NUCLEOTIDE SEQUENCE</scope>
    <source>
        <strain evidence="1">EC-137</strain>
    </source>
</reference>
<keyword evidence="2" id="KW-1185">Reference proteome</keyword>
<reference evidence="1" key="1">
    <citation type="submission" date="2021-02" db="EMBL/GenBank/DDBJ databases">
        <authorList>
            <consortium name="DOE Joint Genome Institute"/>
            <person name="Ahrendt S."/>
            <person name="Looney B.P."/>
            <person name="Miyauchi S."/>
            <person name="Morin E."/>
            <person name="Drula E."/>
            <person name="Courty P.E."/>
            <person name="Chicoki N."/>
            <person name="Fauchery L."/>
            <person name="Kohler A."/>
            <person name="Kuo A."/>
            <person name="Labutti K."/>
            <person name="Pangilinan J."/>
            <person name="Lipzen A."/>
            <person name="Riley R."/>
            <person name="Andreopoulos W."/>
            <person name="He G."/>
            <person name="Johnson J."/>
            <person name="Barry K.W."/>
            <person name="Grigoriev I.V."/>
            <person name="Nagy L."/>
            <person name="Hibbett D."/>
            <person name="Henrissat B."/>
            <person name="Matheny P.B."/>
            <person name="Labbe J."/>
            <person name="Martin F."/>
        </authorList>
    </citation>
    <scope>NUCLEOTIDE SEQUENCE</scope>
    <source>
        <strain evidence="1">EC-137</strain>
    </source>
</reference>